<evidence type="ECO:0000256" key="2">
    <source>
        <dbReference type="ARBA" id="ARBA00023125"/>
    </source>
</evidence>
<dbReference type="InterPro" id="IPR001789">
    <property type="entry name" value="Sig_transdc_resp-reg_receiver"/>
</dbReference>
<dbReference type="SMART" id="SM00421">
    <property type="entry name" value="HTH_LUXR"/>
    <property type="match status" value="1"/>
</dbReference>
<evidence type="ECO:0000259" key="5">
    <source>
        <dbReference type="PROSITE" id="PS50110"/>
    </source>
</evidence>
<dbReference type="Gene3D" id="3.40.50.2300">
    <property type="match status" value="1"/>
</dbReference>
<dbReference type="GO" id="GO:0003677">
    <property type="term" value="F:DNA binding"/>
    <property type="evidence" value="ECO:0007669"/>
    <property type="project" value="UniProtKB-KW"/>
</dbReference>
<dbReference type="PRINTS" id="PR00038">
    <property type="entry name" value="HTHLUXR"/>
</dbReference>
<feature type="domain" description="Response regulatory" evidence="5">
    <location>
        <begin position="4"/>
        <end position="120"/>
    </location>
</feature>
<dbReference type="PANTHER" id="PTHR43214">
    <property type="entry name" value="TWO-COMPONENT RESPONSE REGULATOR"/>
    <property type="match status" value="1"/>
</dbReference>
<dbReference type="InterPro" id="IPR016032">
    <property type="entry name" value="Sig_transdc_resp-reg_C-effctor"/>
</dbReference>
<evidence type="ECO:0000313" key="7">
    <source>
        <dbReference type="Proteomes" id="UP000823821"/>
    </source>
</evidence>
<evidence type="ECO:0000259" key="4">
    <source>
        <dbReference type="PROSITE" id="PS50043"/>
    </source>
</evidence>
<evidence type="ECO:0000313" key="6">
    <source>
        <dbReference type="EMBL" id="HJA78412.1"/>
    </source>
</evidence>
<feature type="modified residue" description="4-aspartylphosphate" evidence="3">
    <location>
        <position position="55"/>
    </location>
</feature>
<dbReference type="AlphaFoldDB" id="A0A9D2HLM3"/>
<sequence length="218" mass="23801">MSLSIIIAEDHALFRSGLRQLLAPEADLEVVGEADNGPEAVRLSEERHPDVLLLDLTMPGGGGLEAIARIRKLSPQTHILVISMHASGMHVRSAFKAGAHGYLLKTADSTEFLFAVRAVGKGNQYISSELTGLVVDWCLGQGGDDESPLLDNLTLREREILRMVAEGLSNKEIAARLFLSEKTVITHRGNFMRKLGLHNVREVTMFAISHGLMQVNGQ</sequence>
<dbReference type="InterPro" id="IPR058245">
    <property type="entry name" value="NreC/VraR/RcsB-like_REC"/>
</dbReference>
<evidence type="ECO:0000256" key="3">
    <source>
        <dbReference type="PROSITE-ProRule" id="PRU00169"/>
    </source>
</evidence>
<protein>
    <submittedName>
        <fullName evidence="6">Response regulator transcription factor</fullName>
    </submittedName>
</protein>
<dbReference type="Pfam" id="PF00196">
    <property type="entry name" value="GerE"/>
    <property type="match status" value="1"/>
</dbReference>
<dbReference type="Proteomes" id="UP000823821">
    <property type="component" value="Unassembled WGS sequence"/>
</dbReference>
<dbReference type="Pfam" id="PF00072">
    <property type="entry name" value="Response_reg"/>
    <property type="match status" value="1"/>
</dbReference>
<name>A0A9D2HLM3_9BACT</name>
<feature type="domain" description="HTH luxR-type" evidence="4">
    <location>
        <begin position="146"/>
        <end position="211"/>
    </location>
</feature>
<keyword evidence="2" id="KW-0238">DNA-binding</keyword>
<organism evidence="6 7">
    <name type="scientific">Candidatus Desulfovibrio intestinavium</name>
    <dbReference type="NCBI Taxonomy" id="2838534"/>
    <lineage>
        <taxon>Bacteria</taxon>
        <taxon>Pseudomonadati</taxon>
        <taxon>Thermodesulfobacteriota</taxon>
        <taxon>Desulfovibrionia</taxon>
        <taxon>Desulfovibrionales</taxon>
        <taxon>Desulfovibrionaceae</taxon>
        <taxon>Desulfovibrio</taxon>
    </lineage>
</organism>
<dbReference type="GO" id="GO:0006355">
    <property type="term" value="P:regulation of DNA-templated transcription"/>
    <property type="evidence" value="ECO:0007669"/>
    <property type="project" value="InterPro"/>
</dbReference>
<dbReference type="InterPro" id="IPR011006">
    <property type="entry name" value="CheY-like_superfamily"/>
</dbReference>
<dbReference type="CDD" id="cd17535">
    <property type="entry name" value="REC_NarL-like"/>
    <property type="match status" value="1"/>
</dbReference>
<dbReference type="PROSITE" id="PS50043">
    <property type="entry name" value="HTH_LUXR_2"/>
    <property type="match status" value="1"/>
</dbReference>
<dbReference type="SUPFAM" id="SSF46894">
    <property type="entry name" value="C-terminal effector domain of the bipartite response regulators"/>
    <property type="match status" value="1"/>
</dbReference>
<dbReference type="GO" id="GO:0000160">
    <property type="term" value="P:phosphorelay signal transduction system"/>
    <property type="evidence" value="ECO:0007669"/>
    <property type="project" value="InterPro"/>
</dbReference>
<dbReference type="PANTHER" id="PTHR43214:SF43">
    <property type="entry name" value="TWO-COMPONENT RESPONSE REGULATOR"/>
    <property type="match status" value="1"/>
</dbReference>
<dbReference type="InterPro" id="IPR039420">
    <property type="entry name" value="WalR-like"/>
</dbReference>
<dbReference type="SMART" id="SM00448">
    <property type="entry name" value="REC"/>
    <property type="match status" value="1"/>
</dbReference>
<dbReference type="PROSITE" id="PS50110">
    <property type="entry name" value="RESPONSE_REGULATORY"/>
    <property type="match status" value="1"/>
</dbReference>
<dbReference type="CDD" id="cd06170">
    <property type="entry name" value="LuxR_C_like"/>
    <property type="match status" value="1"/>
</dbReference>
<dbReference type="InterPro" id="IPR000792">
    <property type="entry name" value="Tscrpt_reg_LuxR_C"/>
</dbReference>
<keyword evidence="1 3" id="KW-0597">Phosphoprotein</keyword>
<gene>
    <name evidence="6" type="ORF">H9784_02400</name>
</gene>
<proteinExistence type="predicted"/>
<accession>A0A9D2HLM3</accession>
<reference evidence="6" key="2">
    <citation type="submission" date="2021-04" db="EMBL/GenBank/DDBJ databases">
        <authorList>
            <person name="Gilroy R."/>
        </authorList>
    </citation>
    <scope>NUCLEOTIDE SEQUENCE</scope>
    <source>
        <strain evidence="6">5032</strain>
    </source>
</reference>
<dbReference type="EMBL" id="DWZD01000017">
    <property type="protein sequence ID" value="HJA78412.1"/>
    <property type="molecule type" value="Genomic_DNA"/>
</dbReference>
<comment type="caution">
    <text evidence="6">The sequence shown here is derived from an EMBL/GenBank/DDBJ whole genome shotgun (WGS) entry which is preliminary data.</text>
</comment>
<evidence type="ECO:0000256" key="1">
    <source>
        <dbReference type="ARBA" id="ARBA00022553"/>
    </source>
</evidence>
<dbReference type="SUPFAM" id="SSF52172">
    <property type="entry name" value="CheY-like"/>
    <property type="match status" value="1"/>
</dbReference>
<reference evidence="6" key="1">
    <citation type="journal article" date="2021" name="PeerJ">
        <title>Extensive microbial diversity within the chicken gut microbiome revealed by metagenomics and culture.</title>
        <authorList>
            <person name="Gilroy R."/>
            <person name="Ravi A."/>
            <person name="Getino M."/>
            <person name="Pursley I."/>
            <person name="Horton D.L."/>
            <person name="Alikhan N.F."/>
            <person name="Baker D."/>
            <person name="Gharbi K."/>
            <person name="Hall N."/>
            <person name="Watson M."/>
            <person name="Adriaenssens E.M."/>
            <person name="Foster-Nyarko E."/>
            <person name="Jarju S."/>
            <person name="Secka A."/>
            <person name="Antonio M."/>
            <person name="Oren A."/>
            <person name="Chaudhuri R.R."/>
            <person name="La Ragione R."/>
            <person name="Hildebrand F."/>
            <person name="Pallen M.J."/>
        </authorList>
    </citation>
    <scope>NUCLEOTIDE SEQUENCE</scope>
    <source>
        <strain evidence="6">5032</strain>
    </source>
</reference>